<sequence>MMLTDLSVDEDRQARLAAELAAVDPQFAAARPDPAVADAIAQPGLALPQLVRDALAGYADRPALGQRAVDFVTDPATGRTIAQLQARYDTISYGELAERIRALSAALVAAAVRPGDRVAVLGFTSVDYTVIDMALGQIHAVAVPLQTSAAVSTLTPIVAETEPRVIAASIDSLADAVELVRSGPAPTRLMVFDYHEQVDDHRDALADARAKLAGAEVVVEPLADLLTRGRTLSPAGLPAHDAGQDTDPLALLVYTSGSTGAPKGAMYPQRNVARMWVRSAKNWFGPTAASITLNFMPMSHIMGRGILYGTLGNGGTAYFSARSDLSTFLEDLALVRPTELNFVPRIWEMLYQHFQSEVNGITGADRAAAEAQVLAEMRRDLLGGRCIFAMTGSAPISDELRSWVSELTGLHLLNGYGSTEAGMVLFDGVVQRPPVLDYKLVDVPELGYFGTDKPHPRGELLLKTENLFPGYYQRPEITAEVFDADGYYRTGDVVAEIGPDQLVYVDRRNNVLKLAQGEFVTLAKLEAEFGNSPLVRQIYVYGNSAQPYLLAVVVPTPEALAALGDTTELKKAIAESLQQVARDADLQSYEVPRDFIVETEPFSLENGLLTGIRKLAWPKLKAHYGDRLEQRYAELAEGQANELSELLRHGAQRPALETVSRAAAALLGAAAADLHPDAHFTDLGGDSLSALTFGNLLRDIFDVDVPVGVIVSPATDLAAIADYVETERRAAQTGSRRPSFASVHGRDAVEVAAADLTLDKFLDEATLAAAPTLPAPSGQVRTVLLTGATGFLGRYLALEWLERLAPVGGKLICLVRARSDADARARLDATFDSGDAKLLARYTELAAEHLEVIAGDKGEANLGLDQQVWQRLADTVDVIADPAALVNHVLPYSELFGPNVVGTAELIRVALTGKIKPFTYFSTIGVGDQIPLGRFTEDADVREMSPLRAINDGYANGYGNSKWAGEVLLREAHDRCGLPVAVFRCDMILADTSYAGQLNLPDMFTRMMFSLVAAGVAPASFYELDAAGNRQRAHYDGLPVEFIAEASTTLGAGSAGMADAGFATYHVMNPYDDGLGMDEFVDWLIEAGHPIERIDDYGDWLQRFETTLRALPERQRQASLLPLLHNYQKPQPAICGSIAPTDKFRAAVQEAKIGATQDIPHVTPAVIVKYITDLELLGLL</sequence>
<dbReference type="HAMAP" id="MF_02247">
    <property type="entry name" value="Carbox_acid_reduct"/>
    <property type="match status" value="1"/>
</dbReference>
<feature type="binding site" evidence="5">
    <location>
        <position position="816"/>
    </location>
    <ligand>
        <name>NADP(+)</name>
        <dbReference type="ChEBI" id="CHEBI:58349"/>
    </ligand>
</feature>
<keyword evidence="2 5" id="KW-0597">Phosphoprotein</keyword>
<keyword evidence="5" id="KW-0521">NADP</keyword>
<dbReference type="Pfam" id="PF00501">
    <property type="entry name" value="AMP-binding"/>
    <property type="match status" value="1"/>
</dbReference>
<dbReference type="PROSITE" id="PS50075">
    <property type="entry name" value="CARRIER"/>
    <property type="match status" value="1"/>
</dbReference>
<dbReference type="SUPFAM" id="SSF47336">
    <property type="entry name" value="ACP-like"/>
    <property type="match status" value="1"/>
</dbReference>
<dbReference type="InterPro" id="IPR009081">
    <property type="entry name" value="PP-bd_ACP"/>
</dbReference>
<dbReference type="GO" id="GO:0031177">
    <property type="term" value="F:phosphopantetheine binding"/>
    <property type="evidence" value="ECO:0007669"/>
    <property type="project" value="UniProtKB-UniRule"/>
</dbReference>
<dbReference type="InterPro" id="IPR046407">
    <property type="entry name" value="CAR"/>
</dbReference>
<feature type="binding site" evidence="5">
    <location>
        <begin position="856"/>
        <end position="857"/>
    </location>
    <ligand>
        <name>NADP(+)</name>
        <dbReference type="ChEBI" id="CHEBI:58349"/>
    </ligand>
</feature>
<dbReference type="PANTHER" id="PTHR43272:SF33">
    <property type="entry name" value="AMP-BINDING DOMAIN-CONTAINING PROTEIN-RELATED"/>
    <property type="match status" value="1"/>
</dbReference>
<keyword evidence="8" id="KW-1185">Reference proteome</keyword>
<feature type="binding site" evidence="5">
    <location>
        <position position="419"/>
    </location>
    <ligand>
        <name>AMP</name>
        <dbReference type="ChEBI" id="CHEBI:456215"/>
    </ligand>
</feature>
<dbReference type="InterPro" id="IPR036291">
    <property type="entry name" value="NAD(P)-bd_dom_sf"/>
</dbReference>
<dbReference type="InterPro" id="IPR000873">
    <property type="entry name" value="AMP-dep_synth/lig_dom"/>
</dbReference>
<comment type="similarity">
    <text evidence="5">Belongs to the ATP-dependent AMP-binding enzyme family. Carboxylic acid reductase subfamily.</text>
</comment>
<dbReference type="Pfam" id="PF00550">
    <property type="entry name" value="PP-binding"/>
    <property type="match status" value="1"/>
</dbReference>
<feature type="domain" description="Carrier" evidence="6">
    <location>
        <begin position="653"/>
        <end position="728"/>
    </location>
</feature>
<dbReference type="CDD" id="cd17632">
    <property type="entry name" value="AFD_CAR-like"/>
    <property type="match status" value="1"/>
</dbReference>
<dbReference type="GO" id="GO:0016020">
    <property type="term" value="C:membrane"/>
    <property type="evidence" value="ECO:0007669"/>
    <property type="project" value="TreeGrafter"/>
</dbReference>
<name>A0A7I7JNU6_9MYCO</name>
<evidence type="ECO:0000256" key="4">
    <source>
        <dbReference type="ARBA" id="ARBA00022840"/>
    </source>
</evidence>
<dbReference type="InterPro" id="IPR010080">
    <property type="entry name" value="Thioester_reductase-like_dom"/>
</dbReference>
<dbReference type="InterPro" id="IPR042099">
    <property type="entry name" value="ANL_N_sf"/>
</dbReference>
<reference evidence="7 8" key="1">
    <citation type="journal article" date="2019" name="Emerg. Microbes Infect.">
        <title>Comprehensive subspecies identification of 175 nontuberculous mycobacteria species based on 7547 genomic profiles.</title>
        <authorList>
            <person name="Matsumoto Y."/>
            <person name="Kinjo T."/>
            <person name="Motooka D."/>
            <person name="Nabeya D."/>
            <person name="Jung N."/>
            <person name="Uechi K."/>
            <person name="Horii T."/>
            <person name="Iida T."/>
            <person name="Fujita J."/>
            <person name="Nakamura S."/>
        </authorList>
    </citation>
    <scope>NUCLEOTIDE SEQUENCE [LARGE SCALE GENOMIC DNA]</scope>
    <source>
        <strain evidence="7 8">JCM 6391</strain>
    </source>
</reference>
<dbReference type="AlphaFoldDB" id="A0A7I7JNU6"/>
<dbReference type="GO" id="GO:0050661">
    <property type="term" value="F:NADP binding"/>
    <property type="evidence" value="ECO:0007669"/>
    <property type="project" value="UniProtKB-UniRule"/>
</dbReference>
<dbReference type="SUPFAM" id="SSF56801">
    <property type="entry name" value="Acetyl-CoA synthetase-like"/>
    <property type="match status" value="1"/>
</dbReference>
<keyword evidence="5" id="KW-0560">Oxidoreductase</keyword>
<dbReference type="EC" id="1.2.1.-" evidence="5"/>
<dbReference type="PROSITE" id="PS00455">
    <property type="entry name" value="AMP_BINDING"/>
    <property type="match status" value="1"/>
</dbReference>
<dbReference type="CDD" id="cd05235">
    <property type="entry name" value="SDR_e1"/>
    <property type="match status" value="1"/>
</dbReference>
<dbReference type="GO" id="GO:0004467">
    <property type="term" value="F:long-chain fatty acid-CoA ligase activity"/>
    <property type="evidence" value="ECO:0007669"/>
    <property type="project" value="TreeGrafter"/>
</dbReference>
<keyword evidence="3 5" id="KW-0547">Nucleotide-binding</keyword>
<dbReference type="Gene3D" id="3.40.50.12780">
    <property type="entry name" value="N-terminal domain of ligase-like"/>
    <property type="match status" value="1"/>
</dbReference>
<dbReference type="PANTHER" id="PTHR43272">
    <property type="entry name" value="LONG-CHAIN-FATTY-ACID--COA LIGASE"/>
    <property type="match status" value="1"/>
</dbReference>
<dbReference type="SMART" id="SM00823">
    <property type="entry name" value="PKS_PP"/>
    <property type="match status" value="1"/>
</dbReference>
<feature type="modified residue" description="O-(pantetheine 4'-phosphoryl)serine" evidence="5">
    <location>
        <position position="687"/>
    </location>
</feature>
<dbReference type="InterPro" id="IPR020845">
    <property type="entry name" value="AMP-binding_CS"/>
</dbReference>
<feature type="binding site" evidence="5">
    <location>
        <position position="393"/>
    </location>
    <ligand>
        <name>AMP</name>
        <dbReference type="ChEBI" id="CHEBI:456215"/>
    </ligand>
</feature>
<feature type="binding site" evidence="5">
    <location>
        <begin position="882"/>
        <end position="884"/>
    </location>
    <ligand>
        <name>NADP(+)</name>
        <dbReference type="ChEBI" id="CHEBI:58349"/>
    </ligand>
</feature>
<evidence type="ECO:0000259" key="6">
    <source>
        <dbReference type="PROSITE" id="PS50075"/>
    </source>
</evidence>
<dbReference type="NCBIfam" id="TIGR01746">
    <property type="entry name" value="Thioester-redct"/>
    <property type="match status" value="1"/>
</dbReference>
<evidence type="ECO:0000256" key="1">
    <source>
        <dbReference type="ARBA" id="ARBA00022450"/>
    </source>
</evidence>
<feature type="binding site" evidence="5">
    <location>
        <begin position="504"/>
        <end position="507"/>
    </location>
    <ligand>
        <name>AMP</name>
        <dbReference type="ChEBI" id="CHEBI:456215"/>
    </ligand>
</feature>
<dbReference type="Gene3D" id="3.40.50.720">
    <property type="entry name" value="NAD(P)-binding Rossmann-like Domain"/>
    <property type="match status" value="1"/>
</dbReference>
<comment type="catalytic activity">
    <reaction evidence="5">
        <text>a carboxylate + ATP + NADPH + H(+) = an aldehyde + AMP + diphosphate + NADP(+)</text>
        <dbReference type="Rhea" id="RHEA:50916"/>
        <dbReference type="ChEBI" id="CHEBI:15378"/>
        <dbReference type="ChEBI" id="CHEBI:17478"/>
        <dbReference type="ChEBI" id="CHEBI:29067"/>
        <dbReference type="ChEBI" id="CHEBI:30616"/>
        <dbReference type="ChEBI" id="CHEBI:33019"/>
        <dbReference type="ChEBI" id="CHEBI:57783"/>
        <dbReference type="ChEBI" id="CHEBI:58349"/>
        <dbReference type="ChEBI" id="CHEBI:456215"/>
    </reaction>
</comment>
<feature type="binding site" evidence="5">
    <location>
        <position position="513"/>
    </location>
    <ligand>
        <name>AMP</name>
        <dbReference type="ChEBI" id="CHEBI:456215"/>
    </ligand>
</feature>
<dbReference type="InterPro" id="IPR020806">
    <property type="entry name" value="PKS_PP-bd"/>
</dbReference>
<feature type="binding site" evidence="5">
    <location>
        <begin position="789"/>
        <end position="792"/>
    </location>
    <ligand>
        <name>NADP(+)</name>
        <dbReference type="ChEBI" id="CHEBI:58349"/>
    </ligand>
</feature>
<protein>
    <recommendedName>
        <fullName evidence="5">Carboxylic acid reductase</fullName>
        <shortName evidence="5">CAR</shortName>
        <ecNumber evidence="5">1.2.1.-</ecNumber>
    </recommendedName>
    <alternativeName>
        <fullName evidence="5">ATP/NADPH-dependent carboxylic acid reductase</fullName>
    </alternativeName>
</protein>
<dbReference type="SUPFAM" id="SSF51735">
    <property type="entry name" value="NAD(P)-binding Rossmann-fold domains"/>
    <property type="match status" value="1"/>
</dbReference>
<dbReference type="KEGG" id="mnm:MNVM_19950"/>
<dbReference type="GO" id="GO:0016620">
    <property type="term" value="F:oxidoreductase activity, acting on the aldehyde or oxo group of donors, NAD or NADP as acceptor"/>
    <property type="evidence" value="ECO:0007669"/>
    <property type="project" value="UniProtKB-UniRule"/>
</dbReference>
<keyword evidence="1 5" id="KW-0596">Phosphopantetheine</keyword>
<keyword evidence="4 5" id="KW-0067">ATP-binding</keyword>
<gene>
    <name evidence="7" type="primary">fadD9</name>
    <name evidence="5" type="synonym">car</name>
    <name evidence="7" type="ORF">MNVM_19950</name>
</gene>
<evidence type="ECO:0000256" key="3">
    <source>
        <dbReference type="ARBA" id="ARBA00022741"/>
    </source>
</evidence>
<dbReference type="Gene3D" id="1.10.1200.10">
    <property type="entry name" value="ACP-like"/>
    <property type="match status" value="1"/>
</dbReference>
<comment type="domain">
    <text evidence="5">The N-terminal domain likely catalyzes substrate activation by formation of an initial acyl-AMP intermediate, the central region contains the phosphopantetheine attachment site, and the C-terminal domain catalyzes the reduction by NADPH of the intermediate thioester formed from the attack of the phosphopantetheine thiol at the carbonyl carbon of acyl-AMP.</text>
</comment>
<proteinExistence type="inferred from homology"/>
<feature type="binding site" evidence="5">
    <location>
        <position position="300"/>
    </location>
    <ligand>
        <name>AMP</name>
        <dbReference type="ChEBI" id="CHEBI:456215"/>
    </ligand>
</feature>
<dbReference type="InterPro" id="IPR036736">
    <property type="entry name" value="ACP-like_sf"/>
</dbReference>
<comment type="caution">
    <text evidence="5">Lacks conserved residue(s) required for the propagation of feature annotation.</text>
</comment>
<dbReference type="Proteomes" id="UP000466997">
    <property type="component" value="Chromosome"/>
</dbReference>
<feature type="binding site" evidence="5">
    <location>
        <position position="958"/>
    </location>
    <ligand>
        <name>NADP(+)</name>
        <dbReference type="ChEBI" id="CHEBI:58349"/>
    </ligand>
</feature>
<feature type="binding site" evidence="5">
    <location>
        <position position="614"/>
    </location>
    <ligand>
        <name>AMP</name>
        <dbReference type="ChEBI" id="CHEBI:456215"/>
    </ligand>
</feature>
<dbReference type="EMBL" id="AP022562">
    <property type="protein sequence ID" value="BBX12914.1"/>
    <property type="molecule type" value="Genomic_DNA"/>
</dbReference>
<feature type="binding site" evidence="5">
    <location>
        <position position="922"/>
    </location>
    <ligand>
        <name>NADP(+)</name>
        <dbReference type="ChEBI" id="CHEBI:58349"/>
    </ligand>
</feature>
<dbReference type="Pfam" id="PF07993">
    <property type="entry name" value="NAD_binding_4"/>
    <property type="match status" value="1"/>
</dbReference>
<evidence type="ECO:0000256" key="2">
    <source>
        <dbReference type="ARBA" id="ARBA00022553"/>
    </source>
</evidence>
<dbReference type="InterPro" id="IPR013120">
    <property type="entry name" value="FAR_NAD-bd"/>
</dbReference>
<feature type="binding site" evidence="5">
    <location>
        <position position="962"/>
    </location>
    <ligand>
        <name>NADP(+)</name>
        <dbReference type="ChEBI" id="CHEBI:58349"/>
    </ligand>
</feature>
<organism evidence="7 8">
    <name type="scientific">Mycobacterium novum</name>
    <dbReference type="NCBI Taxonomy" id="2492438"/>
    <lineage>
        <taxon>Bacteria</taxon>
        <taxon>Bacillati</taxon>
        <taxon>Actinomycetota</taxon>
        <taxon>Actinomycetes</taxon>
        <taxon>Mycobacteriales</taxon>
        <taxon>Mycobacteriaceae</taxon>
        <taxon>Mycobacterium</taxon>
    </lineage>
</organism>
<dbReference type="RefSeq" id="WP_193466236.1">
    <property type="nucleotide sequence ID" value="NZ_AP022562.1"/>
</dbReference>
<evidence type="ECO:0000313" key="7">
    <source>
        <dbReference type="EMBL" id="BBX12914.1"/>
    </source>
</evidence>
<evidence type="ECO:0000313" key="8">
    <source>
        <dbReference type="Proteomes" id="UP000466997"/>
    </source>
</evidence>
<feature type="binding site" evidence="5">
    <location>
        <position position="826"/>
    </location>
    <ligand>
        <name>NADP(+)</name>
        <dbReference type="ChEBI" id="CHEBI:58349"/>
    </ligand>
</feature>
<dbReference type="NCBIfam" id="NF041592">
    <property type="entry name" value="carboxyl_red"/>
    <property type="match status" value="1"/>
</dbReference>
<dbReference type="GO" id="GO:0005524">
    <property type="term" value="F:ATP binding"/>
    <property type="evidence" value="ECO:0007669"/>
    <property type="project" value="UniProtKB-UniRule"/>
</dbReference>
<accession>A0A7I7JNU6</accession>
<evidence type="ECO:0000256" key="5">
    <source>
        <dbReference type="HAMAP-Rule" id="MF_02247"/>
    </source>
</evidence>
<feature type="binding site" evidence="5">
    <location>
        <position position="492"/>
    </location>
    <ligand>
        <name>AMP</name>
        <dbReference type="ChEBI" id="CHEBI:456215"/>
    </ligand>
</feature>
<comment type="cofactor">
    <cofactor evidence="5">
        <name>pantetheine 4'-phosphate</name>
        <dbReference type="ChEBI" id="CHEBI:47942"/>
    </cofactor>
    <text evidence="5">Binds 1 phosphopantetheine covalently.</text>
</comment>
<comment type="function">
    <text evidence="5">Catalyzes the ATP- and NADPH-dependent reduction of carboxylic acids to the corresponding aldehydes.</text>
</comment>